<dbReference type="InterPro" id="IPR005467">
    <property type="entry name" value="His_kinase_dom"/>
</dbReference>
<comment type="subcellular location">
    <subcellularLocation>
        <location evidence="2">Cell membrane</location>
        <topology evidence="2">Multi-pass membrane protein</topology>
    </subcellularLocation>
</comment>
<dbReference type="InterPro" id="IPR000014">
    <property type="entry name" value="PAS"/>
</dbReference>
<gene>
    <name evidence="18" type="ordered locus">Sulku_1911</name>
</gene>
<dbReference type="Gene3D" id="3.30.565.10">
    <property type="entry name" value="Histidine kinase-like ATPase, C-terminal domain"/>
    <property type="match status" value="1"/>
</dbReference>
<dbReference type="SUPFAM" id="SSF103190">
    <property type="entry name" value="Sensory domain-like"/>
    <property type="match status" value="1"/>
</dbReference>
<sequence length="709" mass="82572">MNTSLRHVWIGVFLSVLVLLVGAWAIYNDTRSRILALIMQQHAITHFHIEDFEKKEKSLIKMLSEHPNVQYYEPTDRMDTESLFYDVLKGHYEIMQVRLIDTFGNELVRVDRLRDGTIKRIVKDELQNKANRYYFQEFMQLSEGSIGFSDFDLNIEHGKLDVPFNPTLRIGMPVYNNGMKTGIVVINFYMQDWIENLLHYTNNELMLIDRDGYFLIHPDKKWEWSRYQRPSRKAAEYFGLSPFELESFGNTHYHWINNDTVAVPLNMFGQKLWALYHPHEPVLKLFFQKNLQFVLIVLTSLALIVIPLIRMIRLYIRRIDEEKTKIKEGKIYLSTLLNSVFDAVIVIDQWGTIQRINNQVCSLFGYKDDELIGKNVNIIIPEPYHSLHDGFIRNDTSKKKGMEHEERNFDALKSDGTLIPISLIVTHMRINDKIFFIGSIRDLTHIRELERREKSNETMLIHQSKLAAMGEMLGTVAHQWRQPLNSIGLIIQDLVLAFENDDLEKSYFKKSQNEIMGQLLHMSKTIDEFRSFFIQEEVAVECNAIKLVSEIEELYRPQLEAYNVRLQVRYGDGFGGVESGEDQDAFRFKTYPSEVKQILLNLISNSKEAIEALRPEDKRLRNTITITLNASETSIRIEVSDRAGGIGAEIAGRIFEPYYTTKEKGVGLGLYICKILCERHLNAKLMFETDTFNGITKFILILPRTLQDQ</sequence>
<keyword evidence="4" id="KW-1003">Cell membrane</keyword>
<dbReference type="InterPro" id="IPR004358">
    <property type="entry name" value="Sig_transdc_His_kin-like_C"/>
</dbReference>
<dbReference type="InterPro" id="IPR036097">
    <property type="entry name" value="HisK_dim/P_sf"/>
</dbReference>
<dbReference type="SUPFAM" id="SSF47384">
    <property type="entry name" value="Homodimeric domain of signal transducing histidine kinase"/>
    <property type="match status" value="1"/>
</dbReference>
<evidence type="ECO:0000313" key="18">
    <source>
        <dbReference type="EMBL" id="ADR34571.1"/>
    </source>
</evidence>
<dbReference type="EMBL" id="CP002355">
    <property type="protein sequence ID" value="ADR34571.1"/>
    <property type="molecule type" value="Genomic_DNA"/>
</dbReference>
<dbReference type="InterPro" id="IPR048760">
    <property type="entry name" value="VP0354-like_sensor_dom"/>
</dbReference>
<evidence type="ECO:0000259" key="16">
    <source>
        <dbReference type="PROSITE" id="PS50109"/>
    </source>
</evidence>
<feature type="transmembrane region" description="Helical" evidence="15">
    <location>
        <begin position="291"/>
        <end position="310"/>
    </location>
</feature>
<keyword evidence="8" id="KW-0547">Nucleotide-binding</keyword>
<dbReference type="InterPro" id="IPR036890">
    <property type="entry name" value="HATPase_C_sf"/>
</dbReference>
<evidence type="ECO:0000256" key="6">
    <source>
        <dbReference type="ARBA" id="ARBA00022679"/>
    </source>
</evidence>
<reference evidence="18 19" key="1">
    <citation type="journal article" date="2012" name="Stand. Genomic Sci.">
        <title>Complete genome sequence of the sulfur compounds oxidizing chemolithoautotroph Sulfuricurvum kujiense type strain (YK-1(T)).</title>
        <authorList>
            <person name="Han C."/>
            <person name="Kotsyurbenko O."/>
            <person name="Chertkov O."/>
            <person name="Held B."/>
            <person name="Lapidus A."/>
            <person name="Nolan M."/>
            <person name="Lucas S."/>
            <person name="Hammon N."/>
            <person name="Deshpande S."/>
            <person name="Cheng J.F."/>
            <person name="Tapia R."/>
            <person name="Goodwin L.A."/>
            <person name="Pitluck S."/>
            <person name="Liolios K."/>
            <person name="Pagani I."/>
            <person name="Ivanova N."/>
            <person name="Mavromatis K."/>
            <person name="Mikhailova N."/>
            <person name="Pati A."/>
            <person name="Chen A."/>
            <person name="Palaniappan K."/>
            <person name="Land M."/>
            <person name="Hauser L."/>
            <person name="Chang Y.J."/>
            <person name="Jeffries C.D."/>
            <person name="Brambilla E.M."/>
            <person name="Rohde M."/>
            <person name="Spring S."/>
            <person name="Sikorski J."/>
            <person name="Goker M."/>
            <person name="Woyke T."/>
            <person name="Bristow J."/>
            <person name="Eisen J.A."/>
            <person name="Markowitz V."/>
            <person name="Hugenholtz P."/>
            <person name="Kyrpides N.C."/>
            <person name="Klenk H.P."/>
            <person name="Detter J.C."/>
        </authorList>
    </citation>
    <scope>NUCLEOTIDE SEQUENCE [LARGE SCALE GENOMIC DNA]</scope>
    <source>
        <strain evidence="19">ATCC BAA-921 / DSM 16994 / JCM 11577 / YK-1</strain>
    </source>
</reference>
<dbReference type="CDD" id="cd00130">
    <property type="entry name" value="PAS"/>
    <property type="match status" value="1"/>
</dbReference>
<keyword evidence="15" id="KW-0472">Membrane</keyword>
<dbReference type="FunFam" id="3.30.450.20:FF:000060">
    <property type="entry name" value="Sensor protein FixL"/>
    <property type="match status" value="1"/>
</dbReference>
<dbReference type="OrthoDB" id="9799273at2"/>
<dbReference type="InterPro" id="IPR035965">
    <property type="entry name" value="PAS-like_dom_sf"/>
</dbReference>
<comment type="catalytic activity">
    <reaction evidence="1">
        <text>ATP + protein L-histidine = ADP + protein N-phospho-L-histidine.</text>
        <dbReference type="EC" id="2.7.13.3"/>
    </reaction>
</comment>
<dbReference type="GO" id="GO:0000155">
    <property type="term" value="F:phosphorelay sensor kinase activity"/>
    <property type="evidence" value="ECO:0007669"/>
    <property type="project" value="InterPro"/>
</dbReference>
<protein>
    <recommendedName>
        <fullName evidence="14">Sensor protein FixL</fullName>
        <ecNumber evidence="3">2.7.13.3</ecNumber>
    </recommendedName>
</protein>
<evidence type="ECO:0000256" key="12">
    <source>
        <dbReference type="ARBA" id="ARBA00023012"/>
    </source>
</evidence>
<evidence type="ECO:0000259" key="17">
    <source>
        <dbReference type="PROSITE" id="PS50112"/>
    </source>
</evidence>
<dbReference type="HOGENOM" id="CLU_000445_133_4_7"/>
<dbReference type="KEGG" id="sku:Sulku_1911"/>
<dbReference type="PROSITE" id="PS50112">
    <property type="entry name" value="PAS"/>
    <property type="match status" value="1"/>
</dbReference>
<dbReference type="PROSITE" id="PS50109">
    <property type="entry name" value="HIS_KIN"/>
    <property type="match status" value="1"/>
</dbReference>
<keyword evidence="6" id="KW-0808">Transferase</keyword>
<keyword evidence="12" id="KW-0902">Two-component regulatory system</keyword>
<evidence type="ECO:0000256" key="8">
    <source>
        <dbReference type="ARBA" id="ARBA00022741"/>
    </source>
</evidence>
<dbReference type="Pfam" id="PF21623">
    <property type="entry name" value="HK_sensor_dom_bact"/>
    <property type="match status" value="1"/>
</dbReference>
<evidence type="ECO:0000256" key="10">
    <source>
        <dbReference type="ARBA" id="ARBA00022840"/>
    </source>
</evidence>
<dbReference type="SMART" id="SM00387">
    <property type="entry name" value="HATPase_c"/>
    <property type="match status" value="1"/>
</dbReference>
<dbReference type="InterPro" id="IPR003594">
    <property type="entry name" value="HATPase_dom"/>
</dbReference>
<keyword evidence="19" id="KW-1185">Reference proteome</keyword>
<comment type="function">
    <text evidence="13">Putative oxygen sensor; modulates the activity of FixJ, a transcriptional activator of nitrogen fixation fixK gene. FixL probably acts as a kinase that phosphorylates FixJ.</text>
</comment>
<dbReference type="GO" id="GO:0005886">
    <property type="term" value="C:plasma membrane"/>
    <property type="evidence" value="ECO:0007669"/>
    <property type="project" value="UniProtKB-SubCell"/>
</dbReference>
<dbReference type="Pfam" id="PF13426">
    <property type="entry name" value="PAS_9"/>
    <property type="match status" value="1"/>
</dbReference>
<dbReference type="Pfam" id="PF02518">
    <property type="entry name" value="HATPase_c"/>
    <property type="match status" value="1"/>
</dbReference>
<dbReference type="CDD" id="cd00082">
    <property type="entry name" value="HisKA"/>
    <property type="match status" value="1"/>
</dbReference>
<feature type="domain" description="PAS" evidence="17">
    <location>
        <begin position="329"/>
        <end position="399"/>
    </location>
</feature>
<name>E4U214_SULKY</name>
<dbReference type="STRING" id="709032.Sulku_1911"/>
<evidence type="ECO:0000256" key="2">
    <source>
        <dbReference type="ARBA" id="ARBA00004651"/>
    </source>
</evidence>
<dbReference type="GO" id="GO:0005524">
    <property type="term" value="F:ATP binding"/>
    <property type="evidence" value="ECO:0007669"/>
    <property type="project" value="UniProtKB-KW"/>
</dbReference>
<dbReference type="InterPro" id="IPR003661">
    <property type="entry name" value="HisK_dim/P_dom"/>
</dbReference>
<evidence type="ECO:0000256" key="1">
    <source>
        <dbReference type="ARBA" id="ARBA00000085"/>
    </source>
</evidence>
<proteinExistence type="predicted"/>
<evidence type="ECO:0000256" key="4">
    <source>
        <dbReference type="ARBA" id="ARBA00022475"/>
    </source>
</evidence>
<evidence type="ECO:0000256" key="3">
    <source>
        <dbReference type="ARBA" id="ARBA00012438"/>
    </source>
</evidence>
<dbReference type="SMART" id="SM00091">
    <property type="entry name" value="PAS"/>
    <property type="match status" value="1"/>
</dbReference>
<dbReference type="Gene3D" id="3.30.450.20">
    <property type="entry name" value="PAS domain"/>
    <property type="match status" value="2"/>
</dbReference>
<dbReference type="eggNOG" id="COG5000">
    <property type="taxonomic scope" value="Bacteria"/>
</dbReference>
<evidence type="ECO:0000256" key="15">
    <source>
        <dbReference type="SAM" id="Phobius"/>
    </source>
</evidence>
<dbReference type="NCBIfam" id="TIGR00229">
    <property type="entry name" value="sensory_box"/>
    <property type="match status" value="1"/>
</dbReference>
<dbReference type="RefSeq" id="WP_013460768.1">
    <property type="nucleotide sequence ID" value="NC_014762.1"/>
</dbReference>
<dbReference type="Gene3D" id="1.10.287.130">
    <property type="match status" value="1"/>
</dbReference>
<dbReference type="PANTHER" id="PTHR43065">
    <property type="entry name" value="SENSOR HISTIDINE KINASE"/>
    <property type="match status" value="1"/>
</dbReference>
<accession>E4U214</accession>
<evidence type="ECO:0000256" key="5">
    <source>
        <dbReference type="ARBA" id="ARBA00022553"/>
    </source>
</evidence>
<evidence type="ECO:0000256" key="9">
    <source>
        <dbReference type="ARBA" id="ARBA00022777"/>
    </source>
</evidence>
<dbReference type="AlphaFoldDB" id="E4U214"/>
<dbReference type="PANTHER" id="PTHR43065:SF10">
    <property type="entry name" value="PEROXIDE STRESS-ACTIVATED HISTIDINE KINASE MAK3"/>
    <property type="match status" value="1"/>
</dbReference>
<evidence type="ECO:0000256" key="7">
    <source>
        <dbReference type="ARBA" id="ARBA00022692"/>
    </source>
</evidence>
<evidence type="ECO:0000256" key="14">
    <source>
        <dbReference type="ARBA" id="ARBA00070616"/>
    </source>
</evidence>
<evidence type="ECO:0000313" key="19">
    <source>
        <dbReference type="Proteomes" id="UP000008721"/>
    </source>
</evidence>
<keyword evidence="7 15" id="KW-0812">Transmembrane</keyword>
<organism evidence="18 19">
    <name type="scientific">Sulfuricurvum kujiense (strain ATCC BAA-921 / DSM 16994 / JCM 11577 / YK-1)</name>
    <dbReference type="NCBI Taxonomy" id="709032"/>
    <lineage>
        <taxon>Bacteria</taxon>
        <taxon>Pseudomonadati</taxon>
        <taxon>Campylobacterota</taxon>
        <taxon>Epsilonproteobacteria</taxon>
        <taxon>Campylobacterales</taxon>
        <taxon>Sulfurimonadaceae</taxon>
        <taxon>Sulfuricurvum</taxon>
    </lineage>
</organism>
<dbReference type="InterPro" id="IPR029151">
    <property type="entry name" value="Sensor-like_sf"/>
</dbReference>
<dbReference type="SUPFAM" id="SSF55874">
    <property type="entry name" value="ATPase domain of HSP90 chaperone/DNA topoisomerase II/histidine kinase"/>
    <property type="match status" value="1"/>
</dbReference>
<evidence type="ECO:0000256" key="11">
    <source>
        <dbReference type="ARBA" id="ARBA00022989"/>
    </source>
</evidence>
<dbReference type="PRINTS" id="PR00344">
    <property type="entry name" value="BCTRLSENSOR"/>
</dbReference>
<keyword evidence="9 18" id="KW-0418">Kinase</keyword>
<dbReference type="EC" id="2.7.13.3" evidence="3"/>
<keyword evidence="5" id="KW-0597">Phosphoprotein</keyword>
<evidence type="ECO:0000256" key="13">
    <source>
        <dbReference type="ARBA" id="ARBA00059827"/>
    </source>
</evidence>
<keyword evidence="10" id="KW-0067">ATP-binding</keyword>
<keyword evidence="11 15" id="KW-1133">Transmembrane helix</keyword>
<dbReference type="Proteomes" id="UP000008721">
    <property type="component" value="Chromosome"/>
</dbReference>
<feature type="transmembrane region" description="Helical" evidence="15">
    <location>
        <begin position="331"/>
        <end position="351"/>
    </location>
</feature>
<dbReference type="SUPFAM" id="SSF55785">
    <property type="entry name" value="PYP-like sensor domain (PAS domain)"/>
    <property type="match status" value="1"/>
</dbReference>
<feature type="domain" description="Histidine kinase" evidence="16">
    <location>
        <begin position="475"/>
        <end position="706"/>
    </location>
</feature>